<keyword evidence="1" id="KW-1133">Transmembrane helix</keyword>
<dbReference type="PANTHER" id="PTHR23537">
    <property type="match status" value="1"/>
</dbReference>
<protein>
    <submittedName>
        <fullName evidence="2">Hypothetical membrane protein</fullName>
    </submittedName>
</protein>
<keyword evidence="1" id="KW-0812">Transmembrane</keyword>
<keyword evidence="3" id="KW-1185">Reference proteome</keyword>
<dbReference type="EMBL" id="CP001562">
    <property type="protein sequence ID" value="ACS51043.1"/>
    <property type="molecule type" value="Genomic_DNA"/>
</dbReference>
<feature type="transmembrane region" description="Helical" evidence="1">
    <location>
        <begin position="73"/>
        <end position="95"/>
    </location>
</feature>
<dbReference type="KEGG" id="bgr:Bgr_07350"/>
<dbReference type="InterPro" id="IPR010645">
    <property type="entry name" value="MFS_4"/>
</dbReference>
<dbReference type="HOGENOM" id="CLU_2068480_0_0_5"/>
<dbReference type="PANTHER" id="PTHR23537:SF1">
    <property type="entry name" value="SUGAR TRANSPORTER"/>
    <property type="match status" value="1"/>
</dbReference>
<name>C6ACY1_BARGA</name>
<feature type="transmembrane region" description="Helical" evidence="1">
    <location>
        <begin position="12"/>
        <end position="31"/>
    </location>
</feature>
<accession>C6ACY1</accession>
<feature type="transmembrane region" description="Helical" evidence="1">
    <location>
        <begin position="43"/>
        <end position="61"/>
    </location>
</feature>
<dbReference type="Pfam" id="PF06779">
    <property type="entry name" value="MFS_4"/>
    <property type="match status" value="1"/>
</dbReference>
<dbReference type="Proteomes" id="UP000001489">
    <property type="component" value="Chromosome"/>
</dbReference>
<organism evidence="2 3">
    <name type="scientific">Bartonella grahamii (strain as4aup)</name>
    <dbReference type="NCBI Taxonomy" id="634504"/>
    <lineage>
        <taxon>Bacteria</taxon>
        <taxon>Pseudomonadati</taxon>
        <taxon>Pseudomonadota</taxon>
        <taxon>Alphaproteobacteria</taxon>
        <taxon>Hyphomicrobiales</taxon>
        <taxon>Bartonellaceae</taxon>
        <taxon>Bartonella</taxon>
    </lineage>
</organism>
<gene>
    <name evidence="2" type="ordered locus">Bgr_07350</name>
</gene>
<keyword evidence="1" id="KW-0472">Membrane</keyword>
<proteinExistence type="predicted"/>
<sequence>MFQNAVFGMVIMVLRMGIGKFLYTPILPVILDEGLFTFNQLSYIASANYGGYLVGSMFVTFGRIGNISLAPHMLSCAAMVMSALIISMALTLGPFDPICFWCCECSNDGFGFYNGHAA</sequence>
<evidence type="ECO:0000313" key="2">
    <source>
        <dbReference type="EMBL" id="ACS51043.1"/>
    </source>
</evidence>
<dbReference type="eggNOG" id="COG2814">
    <property type="taxonomic scope" value="Bacteria"/>
</dbReference>
<dbReference type="GO" id="GO:0005886">
    <property type="term" value="C:plasma membrane"/>
    <property type="evidence" value="ECO:0007669"/>
    <property type="project" value="TreeGrafter"/>
</dbReference>
<evidence type="ECO:0000313" key="3">
    <source>
        <dbReference type="Proteomes" id="UP000001489"/>
    </source>
</evidence>
<evidence type="ECO:0000256" key="1">
    <source>
        <dbReference type="SAM" id="Phobius"/>
    </source>
</evidence>
<reference evidence="2 3" key="1">
    <citation type="journal article" date="2009" name="PLoS Genet.">
        <title>Run-off replication of host-adaptability genes is associated with gene transfer agents in the genome of mouse-infecting Bartonella grahamii.</title>
        <authorList>
            <person name="Berglund E.C."/>
            <person name="Frank A.C."/>
            <person name="Calteau A."/>
            <person name="Vinnere Pettersson O."/>
            <person name="Granberg F."/>
            <person name="Eriksson A.-S."/>
            <person name="Naeslund K."/>
            <person name="Holmberg M."/>
            <person name="Lindroos H."/>
            <person name="Andersson S.G."/>
        </authorList>
    </citation>
    <scope>NUCLEOTIDE SEQUENCE [LARGE SCALE GENOMIC DNA]</scope>
    <source>
        <strain evidence="3">as4aup</strain>
    </source>
</reference>
<dbReference type="AlphaFoldDB" id="C6ACY1"/>